<dbReference type="PANTHER" id="PTHR23022">
    <property type="entry name" value="TRANSPOSABLE ELEMENT-RELATED"/>
    <property type="match status" value="1"/>
</dbReference>
<dbReference type="InterPro" id="IPR052338">
    <property type="entry name" value="Transposase_5"/>
</dbReference>
<dbReference type="InterPro" id="IPR002492">
    <property type="entry name" value="Transposase_Tc1-like"/>
</dbReference>
<comment type="subcellular location">
    <subcellularLocation>
        <location evidence="1">Nucleus</location>
    </subcellularLocation>
</comment>
<keyword evidence="5" id="KW-1185">Reference proteome</keyword>
<evidence type="ECO:0000313" key="4">
    <source>
        <dbReference type="EMBL" id="UYV83818.1"/>
    </source>
</evidence>
<dbReference type="Pfam" id="PF01498">
    <property type="entry name" value="HTH_Tnp_Tc3_2"/>
    <property type="match status" value="1"/>
</dbReference>
<reference evidence="4 5" key="1">
    <citation type="submission" date="2022-03" db="EMBL/GenBank/DDBJ databases">
        <title>A chromosomal length assembly of Cordylochernes scorpioides.</title>
        <authorList>
            <person name="Zeh D."/>
            <person name="Zeh J."/>
        </authorList>
    </citation>
    <scope>NUCLEOTIDE SEQUENCE [LARGE SCALE GENOMIC DNA]</scope>
    <source>
        <strain evidence="4">IN4F17</strain>
        <tissue evidence="4">Whole Body</tissue>
    </source>
</reference>
<dbReference type="Gene3D" id="3.30.420.10">
    <property type="entry name" value="Ribonuclease H-like superfamily/Ribonuclease H"/>
    <property type="match status" value="3"/>
</dbReference>
<evidence type="ECO:0000256" key="1">
    <source>
        <dbReference type="ARBA" id="ARBA00004123"/>
    </source>
</evidence>
<evidence type="ECO:0000259" key="2">
    <source>
        <dbReference type="Pfam" id="PF01498"/>
    </source>
</evidence>
<dbReference type="InterPro" id="IPR009057">
    <property type="entry name" value="Homeodomain-like_sf"/>
</dbReference>
<accession>A0ABY6LVH8</accession>
<gene>
    <name evidence="4" type="ORF">LAZ67_X000291</name>
</gene>
<name>A0ABY6LVH8_9ARAC</name>
<feature type="domain" description="Tc1-like transposase DDE" evidence="3">
    <location>
        <begin position="588"/>
        <end position="669"/>
    </location>
</feature>
<organism evidence="4 5">
    <name type="scientific">Cordylochernes scorpioides</name>
    <dbReference type="NCBI Taxonomy" id="51811"/>
    <lineage>
        <taxon>Eukaryota</taxon>
        <taxon>Metazoa</taxon>
        <taxon>Ecdysozoa</taxon>
        <taxon>Arthropoda</taxon>
        <taxon>Chelicerata</taxon>
        <taxon>Arachnida</taxon>
        <taxon>Pseudoscorpiones</taxon>
        <taxon>Cheliferoidea</taxon>
        <taxon>Chernetidae</taxon>
        <taxon>Cordylochernes</taxon>
    </lineage>
</organism>
<protein>
    <recommendedName>
        <fullName evidence="6">Transposase</fullName>
    </recommendedName>
</protein>
<evidence type="ECO:0000259" key="3">
    <source>
        <dbReference type="Pfam" id="PF13358"/>
    </source>
</evidence>
<proteinExistence type="predicted"/>
<dbReference type="Gene3D" id="1.10.10.10">
    <property type="entry name" value="Winged helix-like DNA-binding domain superfamily/Winged helix DNA-binding domain"/>
    <property type="match status" value="1"/>
</dbReference>
<dbReference type="InterPro" id="IPR036397">
    <property type="entry name" value="RNaseH_sf"/>
</dbReference>
<dbReference type="InterPro" id="IPR036388">
    <property type="entry name" value="WH-like_DNA-bd_sf"/>
</dbReference>
<dbReference type="PANTHER" id="PTHR23022:SF135">
    <property type="entry name" value="SI:DKEY-77F5.3"/>
    <property type="match status" value="1"/>
</dbReference>
<sequence>MPGHRKRRQFKQTDAFTRGMVIGLKRAGWSIRQIAADTHLGASTVHRLWRRWLEQGNVAIYRNVGATRVTSARVDRRLLRQAVAAPQATCTAILQHVQDTLDHFISTRTISRRWRQRLEWCRARSTWMTEWHRVVFSDESRFCLSSDSRRVRVWRRRGERSNPAAIVERPTVRQRGINDTLMMCCDRQQALQDVQMLPWPPYSPDLSPIEHVWDIIGRRLHALPQPRSEDELWQMVEREWRAIPQDAIRTLIDSLPRRVAACIAVRGIALLDHITLPSQLSSSIKVILAYTTRSCKFGFGELLHLPTTDSSEYCVRILNWAEAMEHHESTGSFVPLIKVARSRNQGRLKYREPVPLRICGALPRLQPAPLCVRTGQAVQGANSVQLSRINGHVLIGLASKALAERIIEEGLIIENTQLKAFLFRRSTWDLLSKRAGETFILLNEDKRPNRLPSRLDIRSKEKTPIILSYRKKKNSYRYLVVTAKRHREMTAIQLSNELSSATGTRISRQTVYRRLHEGALYARRPMVCIPLTFAHRRARLNWCLEHHAWTHDQWANVLFSDESRFSLNTDSRRGFIWREPGKQLSSQGTLTAQRYRDEILEPYLRPHRDQIGHNLILMEDNTRPHRARLVNEYLQSENIRRMDWPARSPDLNPIEHVWDALGRRIRARHPSPRTLVELRTALLEEWG</sequence>
<dbReference type="Proteomes" id="UP001235939">
    <property type="component" value="Chromosome X"/>
</dbReference>
<dbReference type="SUPFAM" id="SSF46689">
    <property type="entry name" value="Homeodomain-like"/>
    <property type="match status" value="1"/>
</dbReference>
<evidence type="ECO:0000313" key="5">
    <source>
        <dbReference type="Proteomes" id="UP001235939"/>
    </source>
</evidence>
<dbReference type="EMBL" id="CP092886">
    <property type="protein sequence ID" value="UYV83818.1"/>
    <property type="molecule type" value="Genomic_DNA"/>
</dbReference>
<dbReference type="Pfam" id="PF13358">
    <property type="entry name" value="DDE_3"/>
    <property type="match status" value="1"/>
</dbReference>
<feature type="domain" description="Transposase Tc1-like" evidence="2">
    <location>
        <begin position="477"/>
        <end position="546"/>
    </location>
</feature>
<evidence type="ECO:0008006" key="6">
    <source>
        <dbReference type="Google" id="ProtNLM"/>
    </source>
</evidence>
<dbReference type="InterPro" id="IPR038717">
    <property type="entry name" value="Tc1-like_DDE_dom"/>
</dbReference>